<name>A0A2T4MWR3_AERVE</name>
<gene>
    <name evidence="1" type="ORF">DAA48_21530</name>
</gene>
<comment type="caution">
    <text evidence="1">The sequence shown here is derived from an EMBL/GenBank/DDBJ whole genome shotgun (WGS) entry which is preliminary data.</text>
</comment>
<dbReference type="AlphaFoldDB" id="A0A2T4MWR3"/>
<reference evidence="1 2" key="1">
    <citation type="submission" date="2018-03" db="EMBL/GenBank/DDBJ databases">
        <title>Aeromonas veronii whole genome sequencing and analysis.</title>
        <authorList>
            <person name="Xie H."/>
            <person name="Liu T."/>
            <person name="Wang K."/>
        </authorList>
    </citation>
    <scope>NUCLEOTIDE SEQUENCE [LARGE SCALE GENOMIC DNA]</scope>
    <source>
        <strain evidence="1 2">XH.VA.1</strain>
    </source>
</reference>
<evidence type="ECO:0000313" key="2">
    <source>
        <dbReference type="Proteomes" id="UP000241986"/>
    </source>
</evidence>
<evidence type="ECO:0000313" key="1">
    <source>
        <dbReference type="EMBL" id="PTH79022.1"/>
    </source>
</evidence>
<accession>A0A2T4MWR3</accession>
<sequence length="101" mass="11339">MDVLSAYRFMSELEFDKEAYDSATTAYNAHSSELHQQFEQDLLAECGLEDIPAHLVGPLLSLAYQDGHSAGFSEVANKFYSLAEATVPLMEFYREHKTSVL</sequence>
<organism evidence="1 2">
    <name type="scientific">Aeromonas veronii</name>
    <dbReference type="NCBI Taxonomy" id="654"/>
    <lineage>
        <taxon>Bacteria</taxon>
        <taxon>Pseudomonadati</taxon>
        <taxon>Pseudomonadota</taxon>
        <taxon>Gammaproteobacteria</taxon>
        <taxon>Aeromonadales</taxon>
        <taxon>Aeromonadaceae</taxon>
        <taxon>Aeromonas</taxon>
    </lineage>
</organism>
<proteinExistence type="predicted"/>
<dbReference type="EMBL" id="PZKL01000045">
    <property type="protein sequence ID" value="PTH79022.1"/>
    <property type="molecule type" value="Genomic_DNA"/>
</dbReference>
<dbReference type="Proteomes" id="UP000241986">
    <property type="component" value="Unassembled WGS sequence"/>
</dbReference>
<protein>
    <submittedName>
        <fullName evidence="1">Uncharacterized protein</fullName>
    </submittedName>
</protein>